<name>A0A3P3W3G8_9FLAO</name>
<feature type="domain" description="N-acetylmuramidase" evidence="2">
    <location>
        <begin position="434"/>
        <end position="616"/>
    </location>
</feature>
<dbReference type="OrthoDB" id="961266at2"/>
<proteinExistence type="predicted"/>
<organism evidence="3 4">
    <name type="scientific">Paenimyroides tangerinum</name>
    <dbReference type="NCBI Taxonomy" id="2488728"/>
    <lineage>
        <taxon>Bacteria</taxon>
        <taxon>Pseudomonadati</taxon>
        <taxon>Bacteroidota</taxon>
        <taxon>Flavobacteriia</taxon>
        <taxon>Flavobacteriales</taxon>
        <taxon>Flavobacteriaceae</taxon>
        <taxon>Paenimyroides</taxon>
    </lineage>
</organism>
<dbReference type="Pfam" id="PF11860">
    <property type="entry name" value="Muramidase"/>
    <property type="match status" value="1"/>
</dbReference>
<comment type="caution">
    <text evidence="3">The sequence shown here is derived from an EMBL/GenBank/DDBJ whole genome shotgun (WGS) entry which is preliminary data.</text>
</comment>
<feature type="region of interest" description="Disordered" evidence="1">
    <location>
        <begin position="210"/>
        <end position="236"/>
    </location>
</feature>
<sequence length="617" mass="70470">MTWELFRQRKDGSFTSTNIKKKGTGIFTFTNNAYENVYKIEGYLFSSEGKEPMSIIVKPQKAEVSKQEVPKTKEVLGVTLSHQDGSKITKALSYMDQLRAVAKFKNMAGEKVTFSLWEDDTKGSGHNKENILIALSGPVQIDSKGNARWDFTLLSTYALFAMAREDDNKQHEYYVLVEYNGNSKASGNVNVNVDENSFIPKIVINKQKVATKTEAQPKPDTAKTSTNKNSKNNKTDTKGLIHSIRFGNKDGIEINGSPKFGDTIYLIIKGENLLSKFYTLKLWEHDYVGKNDLLFTIPLIFYDNNEIKIPITLNQTFQQIGEYGNNMNNKDSGEYSWRDKHQELFAEIIFDSLSVKSSVINVNIYEEYKKNYDQSPALVDAVEKIERKKPVANNSKEKCYCYLQGITTTACEGKGNLVSDQHFESLSKDIGVEAKVFKAVAIVESGGRKSFLDFNGEQKAKILYERHYMYRFLKAFKTKEELENLKNSSPDLVHNVGTYKDPNAIYGTEKEQFKKIYEAKKIDNDSAIKSCSWGKFQVMGKYYNYLYESPAEMEEAMNMCEVQHFAYFKVYLKDVVGSAIITAMKNKNWAKIAELYNGPDYAVKKYHINMDKEYNKL</sequence>
<dbReference type="RefSeq" id="WP_125020207.1">
    <property type="nucleotide sequence ID" value="NZ_RQVQ01000056.1"/>
</dbReference>
<feature type="compositionally biased region" description="Low complexity" evidence="1">
    <location>
        <begin position="222"/>
        <end position="232"/>
    </location>
</feature>
<dbReference type="InterPro" id="IPR024408">
    <property type="entry name" value="Muramidase"/>
</dbReference>
<accession>A0A3P3W3G8</accession>
<gene>
    <name evidence="3" type="ORF">EG240_15220</name>
</gene>
<evidence type="ECO:0000313" key="3">
    <source>
        <dbReference type="EMBL" id="RRJ87373.1"/>
    </source>
</evidence>
<dbReference type="EMBL" id="RQVQ01000056">
    <property type="protein sequence ID" value="RRJ87373.1"/>
    <property type="molecule type" value="Genomic_DNA"/>
</dbReference>
<keyword evidence="4" id="KW-1185">Reference proteome</keyword>
<evidence type="ECO:0000313" key="4">
    <source>
        <dbReference type="Proteomes" id="UP000275719"/>
    </source>
</evidence>
<reference evidence="3 4" key="1">
    <citation type="submission" date="2018-11" db="EMBL/GenBank/DDBJ databases">
        <title>Flavobacterium sp. nov., YIM 102701-2 draft genome.</title>
        <authorList>
            <person name="Li G."/>
            <person name="Jiang Y."/>
        </authorList>
    </citation>
    <scope>NUCLEOTIDE SEQUENCE [LARGE SCALE GENOMIC DNA]</scope>
    <source>
        <strain evidence="3 4">YIM 102701-2</strain>
    </source>
</reference>
<dbReference type="Proteomes" id="UP000275719">
    <property type="component" value="Unassembled WGS sequence"/>
</dbReference>
<protein>
    <submittedName>
        <fullName evidence="3">DUF3380 domain-containing protein</fullName>
    </submittedName>
</protein>
<dbReference type="AlphaFoldDB" id="A0A3P3W3G8"/>
<evidence type="ECO:0000256" key="1">
    <source>
        <dbReference type="SAM" id="MobiDB-lite"/>
    </source>
</evidence>
<evidence type="ECO:0000259" key="2">
    <source>
        <dbReference type="Pfam" id="PF11860"/>
    </source>
</evidence>